<dbReference type="InterPro" id="IPR036594">
    <property type="entry name" value="Meth_synthase_dom"/>
</dbReference>
<dbReference type="EMBL" id="JAGSOG010000102">
    <property type="protein sequence ID" value="MBR7835613.1"/>
    <property type="molecule type" value="Genomic_DNA"/>
</dbReference>
<dbReference type="InterPro" id="IPR000551">
    <property type="entry name" value="MerR-type_HTH_dom"/>
</dbReference>
<dbReference type="Gene3D" id="1.10.1660.10">
    <property type="match status" value="1"/>
</dbReference>
<dbReference type="GO" id="GO:0006355">
    <property type="term" value="P:regulation of DNA-templated transcription"/>
    <property type="evidence" value="ECO:0007669"/>
    <property type="project" value="InterPro"/>
</dbReference>
<comment type="caution">
    <text evidence="3">The sequence shown here is derived from an EMBL/GenBank/DDBJ whole genome shotgun (WGS) entry which is preliminary data.</text>
</comment>
<dbReference type="Gene3D" id="1.10.1240.10">
    <property type="entry name" value="Methionine synthase domain"/>
    <property type="match status" value="1"/>
</dbReference>
<dbReference type="SUPFAM" id="SSF46955">
    <property type="entry name" value="Putative DNA-binding domain"/>
    <property type="match status" value="1"/>
</dbReference>
<dbReference type="InterPro" id="IPR009061">
    <property type="entry name" value="DNA-bd_dom_put_sf"/>
</dbReference>
<sequence length="374" mass="38869">MNAVNPRNPRPAADAADAPAVDAPAEGQQDKAGPPAEGPDERAPRLTIGAAAHRLGVAVPTLRSWERRYGIGPRPLTPGAHRRYSPADMARLEYFCRLVGEGVATGDAARASLAREPEPAATAPAAAEPSAKSPHHAGGGHTLPVGSGSSSARGLARCAVRLDQAQTLRILDEALTRDGVVEAWENTIKPALLAVGRKWTETQGKYVEVEHLLSWCVTTALHRFQADAVEAAAAAAAAPAEAGAAAWPAAPPEPAPPEAALAHRRVLLACAPDEWHCLPLEVLGAALLERGASPAMFGAAVPTDALREAVRRTDPARVVVWSQTSHTADPSALPFPGERSRCRVLPAGPGWLSARPAVPGVLLTLADALEACLA</sequence>
<dbReference type="Pfam" id="PF13411">
    <property type="entry name" value="MerR_1"/>
    <property type="match status" value="1"/>
</dbReference>
<name>A0A941ER33_9ACTN</name>
<evidence type="ECO:0000259" key="2">
    <source>
        <dbReference type="PROSITE" id="PS50937"/>
    </source>
</evidence>
<dbReference type="PROSITE" id="PS50937">
    <property type="entry name" value="HTH_MERR_2"/>
    <property type="match status" value="1"/>
</dbReference>
<reference evidence="3" key="1">
    <citation type="submission" date="2021-04" db="EMBL/GenBank/DDBJ databases">
        <title>Genome based classification of Actinospica acidithermotolerans sp. nov., an actinobacterium isolated from an Indonesian hot spring.</title>
        <authorList>
            <person name="Kusuma A.B."/>
            <person name="Putra K.E."/>
            <person name="Nafisah S."/>
            <person name="Loh J."/>
            <person name="Nouioui I."/>
            <person name="Goodfellow M."/>
        </authorList>
    </citation>
    <scope>NUCLEOTIDE SEQUENCE</scope>
    <source>
        <strain evidence="3">CSCA 57</strain>
    </source>
</reference>
<accession>A0A941ER33</accession>
<dbReference type="Pfam" id="PF02607">
    <property type="entry name" value="B12-binding_2"/>
    <property type="match status" value="1"/>
</dbReference>
<feature type="domain" description="HTH merR-type" evidence="2">
    <location>
        <begin position="45"/>
        <end position="92"/>
    </location>
</feature>
<evidence type="ECO:0000256" key="1">
    <source>
        <dbReference type="SAM" id="MobiDB-lite"/>
    </source>
</evidence>
<feature type="region of interest" description="Disordered" evidence="1">
    <location>
        <begin position="110"/>
        <end position="149"/>
    </location>
</feature>
<proteinExistence type="predicted"/>
<protein>
    <submittedName>
        <fullName evidence="3">MerR family transcriptional regulator</fullName>
    </submittedName>
</protein>
<organism evidence="3 4">
    <name type="scientific">Actinospica durhamensis</name>
    <dbReference type="NCBI Taxonomy" id="1508375"/>
    <lineage>
        <taxon>Bacteria</taxon>
        <taxon>Bacillati</taxon>
        <taxon>Actinomycetota</taxon>
        <taxon>Actinomycetes</taxon>
        <taxon>Catenulisporales</taxon>
        <taxon>Actinospicaceae</taxon>
        <taxon>Actinospica</taxon>
    </lineage>
</organism>
<dbReference type="GO" id="GO:0003677">
    <property type="term" value="F:DNA binding"/>
    <property type="evidence" value="ECO:0007669"/>
    <property type="project" value="InterPro"/>
</dbReference>
<evidence type="ECO:0000313" key="3">
    <source>
        <dbReference type="EMBL" id="MBR7835613.1"/>
    </source>
</evidence>
<dbReference type="RefSeq" id="WP_212530104.1">
    <property type="nucleotide sequence ID" value="NZ_JAGSOG010000102.1"/>
</dbReference>
<dbReference type="AlphaFoldDB" id="A0A941ER33"/>
<feature type="compositionally biased region" description="Low complexity" evidence="1">
    <location>
        <begin position="1"/>
        <end position="25"/>
    </location>
</feature>
<evidence type="ECO:0000313" key="4">
    <source>
        <dbReference type="Proteomes" id="UP000675781"/>
    </source>
</evidence>
<feature type="compositionally biased region" description="Low complexity" evidence="1">
    <location>
        <begin position="119"/>
        <end position="132"/>
    </location>
</feature>
<keyword evidence="4" id="KW-1185">Reference proteome</keyword>
<gene>
    <name evidence="3" type="ORF">KDL01_20225</name>
</gene>
<dbReference type="SMART" id="SM00422">
    <property type="entry name" value="HTH_MERR"/>
    <property type="match status" value="1"/>
</dbReference>
<dbReference type="Proteomes" id="UP000675781">
    <property type="component" value="Unassembled WGS sequence"/>
</dbReference>
<dbReference type="InterPro" id="IPR003759">
    <property type="entry name" value="Cbl-bd_cap"/>
</dbReference>
<dbReference type="Gene3D" id="3.40.50.280">
    <property type="entry name" value="Cobalamin-binding domain"/>
    <property type="match status" value="1"/>
</dbReference>
<feature type="region of interest" description="Disordered" evidence="1">
    <location>
        <begin position="1"/>
        <end position="43"/>
    </location>
</feature>